<feature type="region of interest" description="Disordered" evidence="1">
    <location>
        <begin position="1"/>
        <end position="29"/>
    </location>
</feature>
<sequence>MGCYPSTPRITNKKNVPSKRTQSLDSGMSSSKDIHIKVLSDKQVFQQIVNGIHQISNPADLAPQVCVGDGAFPIATAVFKLEEPDGNEIRLPIISCSTKGNGYCVCVSSIDYLIQQNFQSYDTAQLFKQITKTIAGQQKTFSQTYCLGFSRSDIRVYKSSFESMSLFVEGGEFPNNLYNYSIIVLNTSYVLSPEQMDMLYTYVSEGGNGLITFYNPADDSPNINDFLMRFGIRFTNLVNSDDNDAIDVGQNYDFTKDLTFKEISDKYEQLIQTENINQNQLDDLVSSLRIYVLACGDENTPRLSHLLDCSWDYLKRTNYKVGNTLFQTQQQATVSLLILDLLQKLPLELLKPVDGFEIFPGVTGDVELRDFEIDLTINSQEWTSTGLWLPAGVMGEIIIENVPPSTFIQIGCHNEKNLPKKLPWGRWPSTLVTEPVISEETKVGSPYGGIVYLMNGEEEELISYDIHAKFCNFCEFPRFVLEADTWTDTKDIEVPWGEIETSNVIVTMPSENLRKIDVEAFAKKIDSLISCIKNYLDIEWEYKFRIIFDVMVDPGEPSISYPIAFSTLDIDHVVEGFNSPNKYLFDLLVGVAASILQTAWVDDVTKMAISSVAASAALTKVYQGFSPMLLEDVELPPLFHELWEIHIKCDETLFAKVLAAIRESALQQSDVPEDMWISFVRTLSQIGNIDFSNLLSRTKPIPLSVINSLRTLSPYKM</sequence>
<accession>A2FC48</accession>
<reference evidence="3" key="1">
    <citation type="submission" date="2006-10" db="EMBL/GenBank/DDBJ databases">
        <authorList>
            <person name="Amadeo P."/>
            <person name="Zhao Q."/>
            <person name="Wortman J."/>
            <person name="Fraser-Liggett C."/>
            <person name="Carlton J."/>
        </authorList>
    </citation>
    <scope>NUCLEOTIDE SEQUENCE</scope>
    <source>
        <strain evidence="3">G3</strain>
    </source>
</reference>
<evidence type="ECO:0000313" key="3">
    <source>
        <dbReference type="EMBL" id="EAX97505.1"/>
    </source>
</evidence>
<dbReference type="InterPro" id="IPR051244">
    <property type="entry name" value="TCAF"/>
</dbReference>
<dbReference type="GO" id="GO:0044325">
    <property type="term" value="F:transmembrane transporter binding"/>
    <property type="evidence" value="ECO:0000318"/>
    <property type="project" value="GO_Central"/>
</dbReference>
<dbReference type="RefSeq" id="XP_001310435.1">
    <property type="nucleotide sequence ID" value="XM_001310434.1"/>
</dbReference>
<gene>
    <name evidence="3" type="ORF">TVAG_429410</name>
</gene>
<evidence type="ECO:0000256" key="1">
    <source>
        <dbReference type="SAM" id="MobiDB-lite"/>
    </source>
</evidence>
<feature type="domain" description="Peptidase M60" evidence="2">
    <location>
        <begin position="380"/>
        <end position="687"/>
    </location>
</feature>
<dbReference type="GO" id="GO:0005886">
    <property type="term" value="C:plasma membrane"/>
    <property type="evidence" value="ECO:0000318"/>
    <property type="project" value="GO_Central"/>
</dbReference>
<reference evidence="3" key="2">
    <citation type="journal article" date="2007" name="Science">
        <title>Draft genome sequence of the sexually transmitted pathogen Trichomonas vaginalis.</title>
        <authorList>
            <person name="Carlton J.M."/>
            <person name="Hirt R.P."/>
            <person name="Silva J.C."/>
            <person name="Delcher A.L."/>
            <person name="Schatz M."/>
            <person name="Zhao Q."/>
            <person name="Wortman J.R."/>
            <person name="Bidwell S.L."/>
            <person name="Alsmark U.C.M."/>
            <person name="Besteiro S."/>
            <person name="Sicheritz-Ponten T."/>
            <person name="Noel C.J."/>
            <person name="Dacks J.B."/>
            <person name="Foster P.G."/>
            <person name="Simillion C."/>
            <person name="Van de Peer Y."/>
            <person name="Miranda-Saavedra D."/>
            <person name="Barton G.J."/>
            <person name="Westrop G.D."/>
            <person name="Mueller S."/>
            <person name="Dessi D."/>
            <person name="Fiori P.L."/>
            <person name="Ren Q."/>
            <person name="Paulsen I."/>
            <person name="Zhang H."/>
            <person name="Bastida-Corcuera F.D."/>
            <person name="Simoes-Barbosa A."/>
            <person name="Brown M.T."/>
            <person name="Hayes R.D."/>
            <person name="Mukherjee M."/>
            <person name="Okumura C.Y."/>
            <person name="Schneider R."/>
            <person name="Smith A.J."/>
            <person name="Vanacova S."/>
            <person name="Villalvazo M."/>
            <person name="Haas B.J."/>
            <person name="Pertea M."/>
            <person name="Feldblyum T.V."/>
            <person name="Utterback T.R."/>
            <person name="Shu C.L."/>
            <person name="Osoegawa K."/>
            <person name="de Jong P.J."/>
            <person name="Hrdy I."/>
            <person name="Horvathova L."/>
            <person name="Zubacova Z."/>
            <person name="Dolezal P."/>
            <person name="Malik S.B."/>
            <person name="Logsdon J.M. Jr."/>
            <person name="Henze K."/>
            <person name="Gupta A."/>
            <person name="Wang C.C."/>
            <person name="Dunne R.L."/>
            <person name="Upcroft J.A."/>
            <person name="Upcroft P."/>
            <person name="White O."/>
            <person name="Salzberg S.L."/>
            <person name="Tang P."/>
            <person name="Chiu C.-H."/>
            <person name="Lee Y.-S."/>
            <person name="Embley T.M."/>
            <person name="Coombs G.H."/>
            <person name="Mottram J.C."/>
            <person name="Tachezy J."/>
            <person name="Fraser-Liggett C.M."/>
            <person name="Johnson P.J."/>
        </authorList>
    </citation>
    <scope>NUCLEOTIDE SEQUENCE [LARGE SCALE GENOMIC DNA]</scope>
    <source>
        <strain evidence="3">G3</strain>
    </source>
</reference>
<dbReference type="PROSITE" id="PS51723">
    <property type="entry name" value="PEPTIDASE_M60"/>
    <property type="match status" value="1"/>
</dbReference>
<dbReference type="VEuPathDB" id="TrichDB:TVAG_429410"/>
<name>A2FC48_TRIV3</name>
<dbReference type="PANTHER" id="PTHR15730:SF5">
    <property type="entry name" value="SI:CH211-210B2.2-RELATED"/>
    <property type="match status" value="1"/>
</dbReference>
<organism evidence="3 4">
    <name type="scientific">Trichomonas vaginalis (strain ATCC PRA-98 / G3)</name>
    <dbReference type="NCBI Taxonomy" id="412133"/>
    <lineage>
        <taxon>Eukaryota</taxon>
        <taxon>Metamonada</taxon>
        <taxon>Parabasalia</taxon>
        <taxon>Trichomonadida</taxon>
        <taxon>Trichomonadidae</taxon>
        <taxon>Trichomonas</taxon>
    </lineage>
</organism>
<dbReference type="EMBL" id="DS113712">
    <property type="protein sequence ID" value="EAX97505.1"/>
    <property type="molecule type" value="Genomic_DNA"/>
</dbReference>
<evidence type="ECO:0000259" key="2">
    <source>
        <dbReference type="PROSITE" id="PS51723"/>
    </source>
</evidence>
<feature type="compositionally biased region" description="Polar residues" evidence="1">
    <location>
        <begin position="8"/>
        <end position="29"/>
    </location>
</feature>
<dbReference type="VEuPathDB" id="TrichDB:TVAGG3_0646290"/>
<dbReference type="AlphaFoldDB" id="A2FC48"/>
<dbReference type="OrthoDB" id="10260387at2759"/>
<dbReference type="PANTHER" id="PTHR15730">
    <property type="entry name" value="EXPERIMENTAL AUTOIMMUNE PROSTATITIS ANTIGEN 2-RELATED"/>
    <property type="match status" value="1"/>
</dbReference>
<dbReference type="InterPro" id="IPR035423">
    <property type="entry name" value="M60-like_N"/>
</dbReference>
<dbReference type="SMART" id="SM01276">
    <property type="entry name" value="M60-like"/>
    <property type="match status" value="1"/>
</dbReference>
<dbReference type="InParanoid" id="A2FC48"/>
<keyword evidence="4" id="KW-1185">Reference proteome</keyword>
<dbReference type="Pfam" id="PF17291">
    <property type="entry name" value="M60-like_N"/>
    <property type="match status" value="1"/>
</dbReference>
<dbReference type="InterPro" id="IPR031161">
    <property type="entry name" value="Peptidase_M60_dom"/>
</dbReference>
<dbReference type="KEGG" id="tva:4755294"/>
<evidence type="ECO:0000313" key="4">
    <source>
        <dbReference type="Proteomes" id="UP000001542"/>
    </source>
</evidence>
<dbReference type="Proteomes" id="UP000001542">
    <property type="component" value="Unassembled WGS sequence"/>
</dbReference>
<proteinExistence type="predicted"/>
<protein>
    <recommendedName>
        <fullName evidence="2">Peptidase M60 domain-containing protein</fullName>
    </recommendedName>
</protein>